<protein>
    <submittedName>
        <fullName evidence="1">Uncharacterized protein</fullName>
    </submittedName>
</protein>
<organism evidence="1 2">
    <name type="scientific">Brassica cretica</name>
    <name type="common">Mustard</name>
    <dbReference type="NCBI Taxonomy" id="69181"/>
    <lineage>
        <taxon>Eukaryota</taxon>
        <taxon>Viridiplantae</taxon>
        <taxon>Streptophyta</taxon>
        <taxon>Embryophyta</taxon>
        <taxon>Tracheophyta</taxon>
        <taxon>Spermatophyta</taxon>
        <taxon>Magnoliopsida</taxon>
        <taxon>eudicotyledons</taxon>
        <taxon>Gunneridae</taxon>
        <taxon>Pentapetalae</taxon>
        <taxon>rosids</taxon>
        <taxon>malvids</taxon>
        <taxon>Brassicales</taxon>
        <taxon>Brassicaceae</taxon>
        <taxon>Brassiceae</taxon>
        <taxon>Brassica</taxon>
    </lineage>
</organism>
<gene>
    <name evidence="1" type="ORF">F2Q69_00061436</name>
</gene>
<proteinExistence type="predicted"/>
<accession>A0A8S9RLX4</accession>
<comment type="caution">
    <text evidence="1">The sequence shown here is derived from an EMBL/GenBank/DDBJ whole genome shotgun (WGS) entry which is preliminary data.</text>
</comment>
<sequence>MHVSHSNHRSFNDASCTPIEKFISIFYHWTKYLPPVLHRYTDVTEKLTRLDPVTSSATKDPLYATTGPGIWKVTGARKYLNEQN</sequence>
<evidence type="ECO:0000313" key="1">
    <source>
        <dbReference type="EMBL" id="KAF3574278.1"/>
    </source>
</evidence>
<dbReference type="AlphaFoldDB" id="A0A8S9RLX4"/>
<evidence type="ECO:0000313" key="2">
    <source>
        <dbReference type="Proteomes" id="UP000712600"/>
    </source>
</evidence>
<dbReference type="EMBL" id="QGKX02000095">
    <property type="protein sequence ID" value="KAF3574278.1"/>
    <property type="molecule type" value="Genomic_DNA"/>
</dbReference>
<name>A0A8S9RLX4_BRACR</name>
<dbReference type="Proteomes" id="UP000712600">
    <property type="component" value="Unassembled WGS sequence"/>
</dbReference>
<reference evidence="1" key="1">
    <citation type="submission" date="2019-12" db="EMBL/GenBank/DDBJ databases">
        <title>Genome sequencing and annotation of Brassica cretica.</title>
        <authorList>
            <person name="Studholme D.J."/>
            <person name="Sarris P."/>
        </authorList>
    </citation>
    <scope>NUCLEOTIDE SEQUENCE</scope>
    <source>
        <strain evidence="1">PFS-109/04</strain>
        <tissue evidence="1">Leaf</tissue>
    </source>
</reference>